<protein>
    <submittedName>
        <fullName evidence="3">Uncharacterized protein</fullName>
    </submittedName>
</protein>
<organism evidence="3 4">
    <name type="scientific">Candolleomyces eurysporus</name>
    <dbReference type="NCBI Taxonomy" id="2828524"/>
    <lineage>
        <taxon>Eukaryota</taxon>
        <taxon>Fungi</taxon>
        <taxon>Dikarya</taxon>
        <taxon>Basidiomycota</taxon>
        <taxon>Agaricomycotina</taxon>
        <taxon>Agaricomycetes</taxon>
        <taxon>Agaricomycetidae</taxon>
        <taxon>Agaricales</taxon>
        <taxon>Agaricineae</taxon>
        <taxon>Psathyrellaceae</taxon>
        <taxon>Candolleomyces</taxon>
    </lineage>
</organism>
<evidence type="ECO:0000313" key="3">
    <source>
        <dbReference type="EMBL" id="KAJ2924739.1"/>
    </source>
</evidence>
<dbReference type="AlphaFoldDB" id="A0A9W8IZM8"/>
<reference evidence="3" key="1">
    <citation type="submission" date="2022-06" db="EMBL/GenBank/DDBJ databases">
        <title>Genome Sequence of Candolleomyces eurysporus.</title>
        <authorList>
            <person name="Buettner E."/>
        </authorList>
    </citation>
    <scope>NUCLEOTIDE SEQUENCE</scope>
    <source>
        <strain evidence="3">VTCC 930004</strain>
    </source>
</reference>
<keyword evidence="1" id="KW-0175">Coiled coil</keyword>
<feature type="compositionally biased region" description="Acidic residues" evidence="2">
    <location>
        <begin position="413"/>
        <end position="423"/>
    </location>
</feature>
<feature type="compositionally biased region" description="Basic and acidic residues" evidence="2">
    <location>
        <begin position="377"/>
        <end position="404"/>
    </location>
</feature>
<dbReference type="EMBL" id="JANBPK010001207">
    <property type="protein sequence ID" value="KAJ2924739.1"/>
    <property type="molecule type" value="Genomic_DNA"/>
</dbReference>
<evidence type="ECO:0000256" key="2">
    <source>
        <dbReference type="SAM" id="MobiDB-lite"/>
    </source>
</evidence>
<comment type="caution">
    <text evidence="3">The sequence shown here is derived from an EMBL/GenBank/DDBJ whole genome shotgun (WGS) entry which is preliminary data.</text>
</comment>
<feature type="compositionally biased region" description="Low complexity" evidence="2">
    <location>
        <begin position="279"/>
        <end position="295"/>
    </location>
</feature>
<feature type="compositionally biased region" description="Polar residues" evidence="2">
    <location>
        <begin position="342"/>
        <end position="355"/>
    </location>
</feature>
<dbReference type="OrthoDB" id="10568128at2759"/>
<feature type="non-terminal residue" evidence="3">
    <location>
        <position position="423"/>
    </location>
</feature>
<sequence length="423" mass="46180">MPVETRSSESSVTKHLKAGLNSIAAQRRTLLFEEEQELERVKNEYELKRKSLEAEAKRKQVELAAQRRREEELELARQRELESGKAKAKGSDATAAAAGLVKMVGKSVCTRCKDLKMDCYRAPRRNRQANDDEPGVLKDFVRCTTCIDAKQRCRIVVVSSTTSASARVASGQSKSKLSSTTTASLTIAPSRSALGAVAGTKRKCIVSETPSDEEEDEEDDEEEDSDSPPVRSAAKRHKTDGVTVNPRSKSTGRFLPTIKKPTSSKFVSHSKSKLHFARSPSSSSQSEAPSDASTSTGNRASAGTFPSKKAIKSILDTMNRNHEAQTKFFTQLLEASAYATPQSTPLVVQGTSSASRVAGSELHGSGDGSHQSQRASKTREKTPKNKREIMVKLEGNEIKQHNKVDQLASNEPEVIEIEDDDDN</sequence>
<feature type="region of interest" description="Disordered" evidence="2">
    <location>
        <begin position="342"/>
        <end position="423"/>
    </location>
</feature>
<dbReference type="Proteomes" id="UP001140091">
    <property type="component" value="Unassembled WGS sequence"/>
</dbReference>
<accession>A0A9W8IZM8</accession>
<evidence type="ECO:0000256" key="1">
    <source>
        <dbReference type="SAM" id="Coils"/>
    </source>
</evidence>
<feature type="region of interest" description="Disordered" evidence="2">
    <location>
        <begin position="204"/>
        <end position="307"/>
    </location>
</feature>
<gene>
    <name evidence="3" type="ORF">H1R20_g12350</name>
</gene>
<name>A0A9W8IZM8_9AGAR</name>
<keyword evidence="4" id="KW-1185">Reference proteome</keyword>
<feature type="coiled-coil region" evidence="1">
    <location>
        <begin position="31"/>
        <end position="81"/>
    </location>
</feature>
<feature type="compositionally biased region" description="Acidic residues" evidence="2">
    <location>
        <begin position="210"/>
        <end position="226"/>
    </location>
</feature>
<proteinExistence type="predicted"/>
<evidence type="ECO:0000313" key="4">
    <source>
        <dbReference type="Proteomes" id="UP001140091"/>
    </source>
</evidence>
<feature type="region of interest" description="Disordered" evidence="2">
    <location>
        <begin position="164"/>
        <end position="183"/>
    </location>
</feature>